<evidence type="ECO:0000313" key="3">
    <source>
        <dbReference type="Proteomes" id="UP000197003"/>
    </source>
</evidence>
<keyword evidence="1" id="KW-0812">Transmembrane</keyword>
<dbReference type="EMBL" id="CP020946">
    <property type="protein sequence ID" value="ASD64289.1"/>
    <property type="molecule type" value="Genomic_DNA"/>
</dbReference>
<name>A0A1Z3NA04_BDEBC</name>
<dbReference type="AlphaFoldDB" id="A0A1Z3NA04"/>
<protein>
    <recommendedName>
        <fullName evidence="4">YeeE/YedE family protein</fullName>
    </recommendedName>
</protein>
<dbReference type="OrthoDB" id="9790409at2"/>
<keyword evidence="1" id="KW-1133">Transmembrane helix</keyword>
<sequence>MNKTSMKQTAAAFVVGLIFAIGLGVSGMTQPQKVIGFLQLGEGWDPSLMFVMIGAIPVHMLSYRWMKGHRTPLLDTQWHVPVSKEVTRPLVVGSALFGLGWGLGGFCPGPALTSAGAGQEMAIYFVIAMLAGMGLYRLYARFTVKG</sequence>
<keyword evidence="1" id="KW-0472">Membrane</keyword>
<dbReference type="InterPro" id="IPR046513">
    <property type="entry name" value="DUF6691"/>
</dbReference>
<accession>A0A1Z3NA04</accession>
<dbReference type="Pfam" id="PF20398">
    <property type="entry name" value="DUF6691"/>
    <property type="match status" value="1"/>
</dbReference>
<reference evidence="2 3" key="1">
    <citation type="submission" date="2017-04" db="EMBL/GenBank/DDBJ databases">
        <title>Whole genome sequence of Bdellovibrio bacteriovorus strain SSB218315.</title>
        <authorList>
            <person name="Oyedara O."/>
            <person name="Rodriguez-Perez M.A."/>
        </authorList>
    </citation>
    <scope>NUCLEOTIDE SEQUENCE [LARGE SCALE GENOMIC DNA]</scope>
    <source>
        <strain evidence="2 3">SSB218315</strain>
    </source>
</reference>
<gene>
    <name evidence="2" type="ORF">B9G79_12290</name>
</gene>
<evidence type="ECO:0008006" key="4">
    <source>
        <dbReference type="Google" id="ProtNLM"/>
    </source>
</evidence>
<organism evidence="2 3">
    <name type="scientific">Bdellovibrio bacteriovorus</name>
    <dbReference type="NCBI Taxonomy" id="959"/>
    <lineage>
        <taxon>Bacteria</taxon>
        <taxon>Pseudomonadati</taxon>
        <taxon>Bdellovibrionota</taxon>
        <taxon>Bdellovibrionia</taxon>
        <taxon>Bdellovibrionales</taxon>
        <taxon>Pseudobdellovibrionaceae</taxon>
        <taxon>Bdellovibrio</taxon>
    </lineage>
</organism>
<proteinExistence type="predicted"/>
<feature type="transmembrane region" description="Helical" evidence="1">
    <location>
        <begin position="121"/>
        <end position="139"/>
    </location>
</feature>
<evidence type="ECO:0000256" key="1">
    <source>
        <dbReference type="SAM" id="Phobius"/>
    </source>
</evidence>
<dbReference type="Proteomes" id="UP000197003">
    <property type="component" value="Chromosome"/>
</dbReference>
<dbReference type="RefSeq" id="WP_088565768.1">
    <property type="nucleotide sequence ID" value="NZ_CP020946.1"/>
</dbReference>
<feature type="transmembrane region" description="Helical" evidence="1">
    <location>
        <begin position="47"/>
        <end position="65"/>
    </location>
</feature>
<evidence type="ECO:0000313" key="2">
    <source>
        <dbReference type="EMBL" id="ASD64289.1"/>
    </source>
</evidence>
<feature type="transmembrane region" description="Helical" evidence="1">
    <location>
        <begin position="86"/>
        <end position="106"/>
    </location>
</feature>